<evidence type="ECO:0000259" key="1">
    <source>
        <dbReference type="PROSITE" id="PS50003"/>
    </source>
</evidence>
<dbReference type="InterPro" id="IPR011011">
    <property type="entry name" value="Znf_FYVE_PHD"/>
</dbReference>
<organism evidence="2 3">
    <name type="scientific">Parascaris equorum</name>
    <name type="common">Equine roundworm</name>
    <dbReference type="NCBI Taxonomy" id="6256"/>
    <lineage>
        <taxon>Eukaryota</taxon>
        <taxon>Metazoa</taxon>
        <taxon>Ecdysozoa</taxon>
        <taxon>Nematoda</taxon>
        <taxon>Chromadorea</taxon>
        <taxon>Rhabditida</taxon>
        <taxon>Spirurina</taxon>
        <taxon>Ascaridomorpha</taxon>
        <taxon>Ascaridoidea</taxon>
        <taxon>Ascarididae</taxon>
        <taxon>Parascaris</taxon>
    </lineage>
</organism>
<evidence type="ECO:0000313" key="2">
    <source>
        <dbReference type="Proteomes" id="UP000887564"/>
    </source>
</evidence>
<dbReference type="WBParaSite" id="PEQ_0000742401-mRNA-1">
    <property type="protein sequence ID" value="PEQ_0000742401-mRNA-1"/>
    <property type="gene ID" value="PEQ_0000742401"/>
</dbReference>
<accession>A0A914RLP3</accession>
<dbReference type="Gene3D" id="2.30.29.30">
    <property type="entry name" value="Pleckstrin-homology domain (PH domain)/Phosphotyrosine-binding domain (PTB)"/>
    <property type="match status" value="1"/>
</dbReference>
<dbReference type="Pfam" id="PF00169">
    <property type="entry name" value="PH"/>
    <property type="match status" value="1"/>
</dbReference>
<dbReference type="SMART" id="SM00233">
    <property type="entry name" value="PH"/>
    <property type="match status" value="1"/>
</dbReference>
<dbReference type="SUPFAM" id="SSF50729">
    <property type="entry name" value="PH domain-like"/>
    <property type="match status" value="1"/>
</dbReference>
<name>A0A914RLP3_PAREQ</name>
<dbReference type="Proteomes" id="UP000887564">
    <property type="component" value="Unplaced"/>
</dbReference>
<sequence length="179" mass="20350">MDRGITCARCGQRFCKKCFGRLRAEEKNRRVCESCSRQHVGLTAYKRNSKLLKETVKVNGDKQARTRVNPLAIAAKSGEVLHASVVTFKGSMNKSLTRYFVVRKDFCLYSYQNEDDECALAMLPLPGCEVKMSGERLTFTIRHAQRQYTVTVGDEQTQIRWMAVLDLAANAVLKEKTNF</sequence>
<dbReference type="CDD" id="cd00065">
    <property type="entry name" value="FYVE_like_SF"/>
    <property type="match status" value="1"/>
</dbReference>
<dbReference type="InterPro" id="IPR001849">
    <property type="entry name" value="PH_domain"/>
</dbReference>
<dbReference type="InterPro" id="IPR011993">
    <property type="entry name" value="PH-like_dom_sf"/>
</dbReference>
<dbReference type="AlphaFoldDB" id="A0A914RLP3"/>
<dbReference type="SUPFAM" id="SSF57903">
    <property type="entry name" value="FYVE/PHD zinc finger"/>
    <property type="match status" value="1"/>
</dbReference>
<keyword evidence="2" id="KW-1185">Reference proteome</keyword>
<reference evidence="3" key="1">
    <citation type="submission" date="2022-11" db="UniProtKB">
        <authorList>
            <consortium name="WormBaseParasite"/>
        </authorList>
    </citation>
    <scope>IDENTIFICATION</scope>
</reference>
<proteinExistence type="predicted"/>
<evidence type="ECO:0000313" key="3">
    <source>
        <dbReference type="WBParaSite" id="PEQ_0000742401-mRNA-1"/>
    </source>
</evidence>
<dbReference type="PROSITE" id="PS50003">
    <property type="entry name" value="PH_DOMAIN"/>
    <property type="match status" value="1"/>
</dbReference>
<protein>
    <submittedName>
        <fullName evidence="3">PH domain-containing protein</fullName>
    </submittedName>
</protein>
<feature type="domain" description="PH" evidence="1">
    <location>
        <begin position="73"/>
        <end position="170"/>
    </location>
</feature>